<dbReference type="AlphaFoldDB" id="Q8VJI7"/>
<dbReference type="HOGENOM" id="CLU_3254412_0_0_11"/>
<reference evidence="1 2" key="1">
    <citation type="journal article" date="2002" name="J. Bacteriol.">
        <title>Whole-genome comparison of Mycobacterium tuberculosis clinical and laboratory strains.</title>
        <authorList>
            <person name="Fleischmann R.D."/>
            <person name="Alland D."/>
            <person name="Eisen J.A."/>
            <person name="Carpenter L."/>
            <person name="White O."/>
            <person name="Peterson J."/>
            <person name="DeBoy R."/>
            <person name="Dodson R."/>
            <person name="Gwinn M."/>
            <person name="Haft D."/>
            <person name="Hickey E."/>
            <person name="Kolonay J.F."/>
            <person name="Nelson W.C."/>
            <person name="Umayam L.A."/>
            <person name="Ermolaeva M."/>
            <person name="Salzberg S.L."/>
            <person name="Delcher A."/>
            <person name="Utterback T."/>
            <person name="Weidman J."/>
            <person name="Khouri H."/>
            <person name="Gill J."/>
            <person name="Mikula A."/>
            <person name="Bishai W."/>
            <person name="Jacobs Jr W.R.Jr."/>
            <person name="Venter J.C."/>
            <person name="Fraser C.M."/>
        </authorList>
    </citation>
    <scope>NUCLEOTIDE SEQUENCE [LARGE SCALE GENOMIC DNA]</scope>
    <source>
        <strain evidence="2">CDC 1551 / Oshkosh</strain>
    </source>
</reference>
<proteinExistence type="predicted"/>
<protein>
    <submittedName>
        <fullName evidence="1">Uncharacterized protein</fullName>
    </submittedName>
</protein>
<sequence>MAAEQSHDDPLVHLGYPLGRNAQLAAMLIEIIWGTPHLGAIW</sequence>
<gene>
    <name evidence="1" type="ordered locus">MT2514</name>
</gene>
<dbReference type="KEGG" id="mtc:MT2514"/>
<evidence type="ECO:0000313" key="2">
    <source>
        <dbReference type="Proteomes" id="UP000001020"/>
    </source>
</evidence>
<evidence type="ECO:0000313" key="1">
    <source>
        <dbReference type="EMBL" id="AAK46811.1"/>
    </source>
</evidence>
<accession>Q8VJI7</accession>
<keyword evidence="2" id="KW-1185">Reference proteome</keyword>
<name>Q8VJI7_MYCTO</name>
<dbReference type="EMBL" id="AE000516">
    <property type="protein sequence ID" value="AAK46811.1"/>
    <property type="molecule type" value="Genomic_DNA"/>
</dbReference>
<dbReference type="Proteomes" id="UP000001020">
    <property type="component" value="Chromosome"/>
</dbReference>
<organism evidence="1 2">
    <name type="scientific">Mycobacterium tuberculosis (strain CDC 1551 / Oshkosh)</name>
    <dbReference type="NCBI Taxonomy" id="83331"/>
    <lineage>
        <taxon>Bacteria</taxon>
        <taxon>Bacillati</taxon>
        <taxon>Actinomycetota</taxon>
        <taxon>Actinomycetes</taxon>
        <taxon>Mycobacteriales</taxon>
        <taxon>Mycobacteriaceae</taxon>
        <taxon>Mycobacterium</taxon>
        <taxon>Mycobacterium tuberculosis complex</taxon>
    </lineage>
</organism>